<name>A0A0H5SSJ3_HERHM</name>
<accession>A0A0H5SSJ3</accession>
<keyword evidence="3" id="KW-1185">Reference proteome</keyword>
<evidence type="ECO:0000313" key="2">
    <source>
        <dbReference type="EMBL" id="CRZ33263.1"/>
    </source>
</evidence>
<dbReference type="Proteomes" id="UP000236497">
    <property type="component" value="Unassembled WGS sequence"/>
</dbReference>
<dbReference type="OrthoDB" id="2067683at2"/>
<feature type="transmembrane region" description="Helical" evidence="1">
    <location>
        <begin position="45"/>
        <end position="65"/>
    </location>
</feature>
<organism evidence="2 3">
    <name type="scientific">Herbinix hemicellulosilytica</name>
    <dbReference type="NCBI Taxonomy" id="1564487"/>
    <lineage>
        <taxon>Bacteria</taxon>
        <taxon>Bacillati</taxon>
        <taxon>Bacillota</taxon>
        <taxon>Clostridia</taxon>
        <taxon>Lachnospirales</taxon>
        <taxon>Lachnospiraceae</taxon>
        <taxon>Herbinix</taxon>
    </lineage>
</organism>
<keyword evidence="1" id="KW-0472">Membrane</keyword>
<gene>
    <name evidence="2" type="ORF">HHT355_0047</name>
</gene>
<evidence type="ECO:0000313" key="3">
    <source>
        <dbReference type="Proteomes" id="UP000236497"/>
    </source>
</evidence>
<dbReference type="RefSeq" id="WP_103201454.1">
    <property type="nucleotide sequence ID" value="NZ_CVTD020000003.1"/>
</dbReference>
<evidence type="ECO:0000256" key="1">
    <source>
        <dbReference type="SAM" id="Phobius"/>
    </source>
</evidence>
<dbReference type="EMBL" id="CVTD020000003">
    <property type="protein sequence ID" value="CRZ33263.1"/>
    <property type="molecule type" value="Genomic_DNA"/>
</dbReference>
<keyword evidence="1" id="KW-0812">Transmembrane</keyword>
<protein>
    <submittedName>
        <fullName evidence="2">Putative membrane protein</fullName>
    </submittedName>
</protein>
<keyword evidence="1" id="KW-1133">Transmembrane helix</keyword>
<proteinExistence type="predicted"/>
<dbReference type="AlphaFoldDB" id="A0A0H5SSJ3"/>
<reference evidence="2 3" key="1">
    <citation type="submission" date="2015-06" db="EMBL/GenBank/DDBJ databases">
        <authorList>
            <person name="Wibberg Daniel"/>
        </authorList>
    </citation>
    <scope>NUCLEOTIDE SEQUENCE [LARGE SCALE GENOMIC DNA]</scope>
    <source>
        <strain evidence="2 3">T3/55T</strain>
    </source>
</reference>
<sequence length="236" mass="27806">MPKKTRLGDDAAIYQQKNTQMSEKEKLKNMSWKDRFDYIWEYYKYHGLAIVLAIILIIYTVITILKPKTETILYAAIVNNPIPIDVWPEYKDKLTDYLELDPETEDIFLNYNFYFNTTSDYEVGMRQVLSYHLAASEIDLIIAPLSEFSQYVKFGFFDPLSDQLPTDLYSLLTDKFYLSSTEDNPRVSAYGIYLTDTKLFREYSITTEEPYLIGIVVNSKYKKNAIEFIRYIFSEK</sequence>